<organism evidence="3 4">
    <name type="scientific">Candidatus Roizmanbacteria bacterium RIFCSPLOWO2_01_FULL_45_11</name>
    <dbReference type="NCBI Taxonomy" id="1802070"/>
    <lineage>
        <taxon>Bacteria</taxon>
        <taxon>Candidatus Roizmaniibacteriota</taxon>
    </lineage>
</organism>
<dbReference type="InterPro" id="IPR045584">
    <property type="entry name" value="Pilin-like"/>
</dbReference>
<dbReference type="Proteomes" id="UP000178486">
    <property type="component" value="Unassembled WGS sequence"/>
</dbReference>
<gene>
    <name evidence="3" type="ORF">A3B56_01700</name>
</gene>
<dbReference type="EMBL" id="MGAU01000026">
    <property type="protein sequence ID" value="OGK54694.1"/>
    <property type="molecule type" value="Genomic_DNA"/>
</dbReference>
<comment type="caution">
    <text evidence="3">The sequence shown here is derived from an EMBL/GenBank/DDBJ whole genome shotgun (WGS) entry which is preliminary data.</text>
</comment>
<dbReference type="InterPro" id="IPR012902">
    <property type="entry name" value="N_methyl_site"/>
</dbReference>
<evidence type="ECO:0000313" key="4">
    <source>
        <dbReference type="Proteomes" id="UP000178486"/>
    </source>
</evidence>
<protein>
    <recommendedName>
        <fullName evidence="5">Type II secretion system protein GspG C-terminal domain-containing protein</fullName>
    </recommendedName>
</protein>
<dbReference type="Gene3D" id="3.30.700.10">
    <property type="entry name" value="Glycoprotein, Type 4 Pilin"/>
    <property type="match status" value="1"/>
</dbReference>
<dbReference type="PRINTS" id="PR00813">
    <property type="entry name" value="BCTERIALGSPG"/>
</dbReference>
<feature type="transmembrane region" description="Helical" evidence="2">
    <location>
        <begin position="12"/>
        <end position="34"/>
    </location>
</feature>
<dbReference type="GO" id="GO:0015628">
    <property type="term" value="P:protein secretion by the type II secretion system"/>
    <property type="evidence" value="ECO:0007669"/>
    <property type="project" value="InterPro"/>
</dbReference>
<accession>A0A1F7JGE9</accession>
<reference evidence="3 4" key="1">
    <citation type="journal article" date="2016" name="Nat. Commun.">
        <title>Thousands of microbial genomes shed light on interconnected biogeochemical processes in an aquifer system.</title>
        <authorList>
            <person name="Anantharaman K."/>
            <person name="Brown C.T."/>
            <person name="Hug L.A."/>
            <person name="Sharon I."/>
            <person name="Castelle C.J."/>
            <person name="Probst A.J."/>
            <person name="Thomas B.C."/>
            <person name="Singh A."/>
            <person name="Wilkins M.J."/>
            <person name="Karaoz U."/>
            <person name="Brodie E.L."/>
            <person name="Williams K.H."/>
            <person name="Hubbard S.S."/>
            <person name="Banfield J.F."/>
        </authorList>
    </citation>
    <scope>NUCLEOTIDE SEQUENCE [LARGE SCALE GENOMIC DNA]</scope>
</reference>
<keyword evidence="2" id="KW-1133">Transmembrane helix</keyword>
<dbReference type="SUPFAM" id="SSF54523">
    <property type="entry name" value="Pili subunits"/>
    <property type="match status" value="1"/>
</dbReference>
<evidence type="ECO:0000313" key="3">
    <source>
        <dbReference type="EMBL" id="OGK54694.1"/>
    </source>
</evidence>
<dbReference type="PROSITE" id="PS00409">
    <property type="entry name" value="PROKAR_NTER_METHYL"/>
    <property type="match status" value="1"/>
</dbReference>
<dbReference type="Pfam" id="PF07963">
    <property type="entry name" value="N_methyl"/>
    <property type="match status" value="1"/>
</dbReference>
<keyword evidence="2" id="KW-0472">Membrane</keyword>
<dbReference type="GO" id="GO:0015627">
    <property type="term" value="C:type II protein secretion system complex"/>
    <property type="evidence" value="ECO:0007669"/>
    <property type="project" value="InterPro"/>
</dbReference>
<proteinExistence type="predicted"/>
<name>A0A1F7JGE9_9BACT</name>
<dbReference type="AlphaFoldDB" id="A0A1F7JGE9"/>
<keyword evidence="2" id="KW-0812">Transmembrane</keyword>
<keyword evidence="1" id="KW-0488">Methylation</keyword>
<sequence length="212" mass="24087">MKRQGGFTLVELIVSVTIVTLIAGISIMMVLGGLSKRRDANRVTHVAAIQTTLEFYLTEHKNFDTILAADGVLKTQYGQTFREAVYYSTPVYPSALPGRHPWSTLDMYLSRYNSGLPLDPLNDYDAWTPAGEPDYSNWDIRIGYIIVRLRSMDVNQPGTCPGQSFRAAYVIESVQEKYNNKYVDPVREPRLFSCTNANSPQRHVMKWWGILK</sequence>
<evidence type="ECO:0000256" key="1">
    <source>
        <dbReference type="ARBA" id="ARBA00022481"/>
    </source>
</evidence>
<evidence type="ECO:0000256" key="2">
    <source>
        <dbReference type="SAM" id="Phobius"/>
    </source>
</evidence>
<dbReference type="InterPro" id="IPR000983">
    <property type="entry name" value="Bac_GSPG_pilin"/>
</dbReference>
<dbReference type="NCBIfam" id="TIGR02532">
    <property type="entry name" value="IV_pilin_GFxxxE"/>
    <property type="match status" value="1"/>
</dbReference>
<evidence type="ECO:0008006" key="5">
    <source>
        <dbReference type="Google" id="ProtNLM"/>
    </source>
</evidence>